<dbReference type="InterPro" id="IPR039008">
    <property type="entry name" value="IF_rod_dom"/>
</dbReference>
<comment type="similarity">
    <text evidence="3">Belongs to the intermediate filament family.</text>
</comment>
<dbReference type="EMBL" id="WNYA01013919">
    <property type="protein sequence ID" value="KAG8539606.1"/>
    <property type="molecule type" value="Genomic_DNA"/>
</dbReference>
<name>A0AAV6YSG8_ENGPU</name>
<dbReference type="PRINTS" id="PR01248">
    <property type="entry name" value="TYPE1KERATIN"/>
</dbReference>
<comment type="caution">
    <text evidence="6">The sequence shown here is derived from an EMBL/GenBank/DDBJ whole genome shotgun (WGS) entry which is preliminary data.</text>
</comment>
<gene>
    <name evidence="6" type="ORF">GDO81_020651</name>
</gene>
<protein>
    <recommendedName>
        <fullName evidence="5">IF rod domain-containing protein</fullName>
    </recommendedName>
</protein>
<dbReference type="PROSITE" id="PS51842">
    <property type="entry name" value="IF_ROD_2"/>
    <property type="match status" value="1"/>
</dbReference>
<evidence type="ECO:0000256" key="4">
    <source>
        <dbReference type="SAM" id="Coils"/>
    </source>
</evidence>
<dbReference type="SUPFAM" id="SSF64593">
    <property type="entry name" value="Intermediate filament protein, coiled coil region"/>
    <property type="match status" value="1"/>
</dbReference>
<dbReference type="FunFam" id="1.20.5.170:FF:000002">
    <property type="entry name" value="Type I keratin KA11"/>
    <property type="match status" value="1"/>
</dbReference>
<evidence type="ECO:0000259" key="5">
    <source>
        <dbReference type="PROSITE" id="PS51842"/>
    </source>
</evidence>
<reference evidence="6" key="1">
    <citation type="thesis" date="2020" institute="ProQuest LLC" country="789 East Eisenhower Parkway, Ann Arbor, MI, USA">
        <title>Comparative Genomics and Chromosome Evolution.</title>
        <authorList>
            <person name="Mudd A.B."/>
        </authorList>
    </citation>
    <scope>NUCLEOTIDE SEQUENCE</scope>
    <source>
        <strain evidence="6">237g6f4</strain>
        <tissue evidence="6">Blood</tissue>
    </source>
</reference>
<accession>A0AAV6YSG8</accession>
<dbReference type="GO" id="GO:0045109">
    <property type="term" value="P:intermediate filament organization"/>
    <property type="evidence" value="ECO:0007669"/>
    <property type="project" value="TreeGrafter"/>
</dbReference>
<evidence type="ECO:0000256" key="3">
    <source>
        <dbReference type="RuleBase" id="RU000685"/>
    </source>
</evidence>
<dbReference type="PANTHER" id="PTHR23239">
    <property type="entry name" value="INTERMEDIATE FILAMENT"/>
    <property type="match status" value="1"/>
</dbReference>
<evidence type="ECO:0000256" key="1">
    <source>
        <dbReference type="ARBA" id="ARBA00022754"/>
    </source>
</evidence>
<keyword evidence="1 3" id="KW-0403">Intermediate filament</keyword>
<dbReference type="InterPro" id="IPR018039">
    <property type="entry name" value="IF_conserved"/>
</dbReference>
<dbReference type="FunFam" id="1.20.5.500:FF:000001">
    <property type="entry name" value="Type II keratin 23"/>
    <property type="match status" value="1"/>
</dbReference>
<sequence>MSEKGQLMRGTVNVEMDAAPGTDLTKTLTEMRDQYEYIAEKNKRDVEAEYLSQSESVQKQVVSNTEQMIFSKNETTDLRHYSQGLEIELQSQLCMSSGLKSILEETKARYASKLHQLQNVIDGMESQLADLRSDLEQQNMEYKTLLDIKAHLEAEIGTYRKLLEEHNQR</sequence>
<organism evidence="6 7">
    <name type="scientific">Engystomops pustulosus</name>
    <name type="common">Tungara frog</name>
    <name type="synonym">Physalaemus pustulosus</name>
    <dbReference type="NCBI Taxonomy" id="76066"/>
    <lineage>
        <taxon>Eukaryota</taxon>
        <taxon>Metazoa</taxon>
        <taxon>Chordata</taxon>
        <taxon>Craniata</taxon>
        <taxon>Vertebrata</taxon>
        <taxon>Euteleostomi</taxon>
        <taxon>Amphibia</taxon>
        <taxon>Batrachia</taxon>
        <taxon>Anura</taxon>
        <taxon>Neobatrachia</taxon>
        <taxon>Hyloidea</taxon>
        <taxon>Leptodactylidae</taxon>
        <taxon>Leiuperinae</taxon>
        <taxon>Engystomops</taxon>
    </lineage>
</organism>
<dbReference type="PROSITE" id="PS00226">
    <property type="entry name" value="IF_ROD_1"/>
    <property type="match status" value="1"/>
</dbReference>
<evidence type="ECO:0000313" key="6">
    <source>
        <dbReference type="EMBL" id="KAG8539606.1"/>
    </source>
</evidence>
<dbReference type="GO" id="GO:0030855">
    <property type="term" value="P:epithelial cell differentiation"/>
    <property type="evidence" value="ECO:0007669"/>
    <property type="project" value="TreeGrafter"/>
</dbReference>
<dbReference type="Pfam" id="PF00038">
    <property type="entry name" value="Filament"/>
    <property type="match status" value="1"/>
</dbReference>
<dbReference type="GO" id="GO:0005882">
    <property type="term" value="C:intermediate filament"/>
    <property type="evidence" value="ECO:0007669"/>
    <property type="project" value="UniProtKB-KW"/>
</dbReference>
<dbReference type="GO" id="GO:0005198">
    <property type="term" value="F:structural molecule activity"/>
    <property type="evidence" value="ECO:0007669"/>
    <property type="project" value="InterPro"/>
</dbReference>
<dbReference type="AlphaFoldDB" id="A0AAV6YSG8"/>
<dbReference type="PANTHER" id="PTHR23239:SF121">
    <property type="entry name" value="KERATIN, TYPE I CYTOSKELETAL 13"/>
    <property type="match status" value="1"/>
</dbReference>
<keyword evidence="7" id="KW-1185">Reference proteome</keyword>
<keyword evidence="2 4" id="KW-0175">Coiled coil</keyword>
<dbReference type="Gene3D" id="1.20.5.170">
    <property type="match status" value="1"/>
</dbReference>
<dbReference type="InterPro" id="IPR002957">
    <property type="entry name" value="Keratin_I"/>
</dbReference>
<proteinExistence type="inferred from homology"/>
<dbReference type="Gene3D" id="1.20.5.500">
    <property type="entry name" value="Single helix bin"/>
    <property type="match status" value="1"/>
</dbReference>
<evidence type="ECO:0000313" key="7">
    <source>
        <dbReference type="Proteomes" id="UP000824782"/>
    </source>
</evidence>
<dbReference type="Proteomes" id="UP000824782">
    <property type="component" value="Unassembled WGS sequence"/>
</dbReference>
<dbReference type="SMART" id="SM01391">
    <property type="entry name" value="Filament"/>
    <property type="match status" value="1"/>
</dbReference>
<feature type="domain" description="IF rod" evidence="5">
    <location>
        <begin position="1"/>
        <end position="169"/>
    </location>
</feature>
<feature type="coiled-coil region" evidence="4">
    <location>
        <begin position="107"/>
        <end position="169"/>
    </location>
</feature>
<evidence type="ECO:0000256" key="2">
    <source>
        <dbReference type="ARBA" id="ARBA00023054"/>
    </source>
</evidence>